<keyword evidence="2" id="KW-0949">S-adenosyl-L-methionine</keyword>
<proteinExistence type="inferred from homology"/>
<comment type="function">
    <text evidence="2">S-adenosyl-L-methionine-dependent transferase that acts as a component of the wybutosine biosynthesis pathway. Wybutosine is a hyper modified guanosine with a tricyclic base found at the 3'-position adjacent to the anticodon of eukaryotic phenylalanine tRNA. Catalyzes the transfer of the alpha-amino-alpha-carboxypropyl (acp) group from S-adenosyl-L-methionine to the C-7 position of 4-demethylwyosine (imG-14) to produce wybutosine-86.</text>
</comment>
<feature type="compositionally biased region" description="Pro residues" evidence="3">
    <location>
        <begin position="108"/>
        <end position="120"/>
    </location>
</feature>
<gene>
    <name evidence="5" type="ORF">NEMBOFW57_010079</name>
</gene>
<dbReference type="GO" id="GO:0102522">
    <property type="term" value="F:tRNA 4-demethylwyosine alpha-amino-alpha-carboxypropyltransferase activity"/>
    <property type="evidence" value="ECO:0007669"/>
    <property type="project" value="UniProtKB-EC"/>
</dbReference>
<evidence type="ECO:0000313" key="5">
    <source>
        <dbReference type="EMBL" id="KAG7285451.1"/>
    </source>
</evidence>
<dbReference type="InterPro" id="IPR030382">
    <property type="entry name" value="MeTrfase_TRM5/TYW2"/>
</dbReference>
<dbReference type="GO" id="GO:0005737">
    <property type="term" value="C:cytoplasm"/>
    <property type="evidence" value="ECO:0007669"/>
    <property type="project" value="UniProtKB-SubCell"/>
</dbReference>
<keyword evidence="2" id="KW-0819">tRNA processing</keyword>
<keyword evidence="2" id="KW-0808">Transferase</keyword>
<comment type="subcellular location">
    <subcellularLocation>
        <location evidence="2">Cytoplasm</location>
    </subcellularLocation>
</comment>
<dbReference type="GO" id="GO:0008175">
    <property type="term" value="F:tRNA methyltransferase activity"/>
    <property type="evidence" value="ECO:0007669"/>
    <property type="project" value="TreeGrafter"/>
</dbReference>
<dbReference type="GO" id="GO:0008757">
    <property type="term" value="F:S-adenosylmethionine-dependent methyltransferase activity"/>
    <property type="evidence" value="ECO:0007669"/>
    <property type="project" value="InterPro"/>
</dbReference>
<dbReference type="GO" id="GO:0030488">
    <property type="term" value="P:tRNA methylation"/>
    <property type="evidence" value="ECO:0007669"/>
    <property type="project" value="TreeGrafter"/>
</dbReference>
<dbReference type="EMBL" id="JAHCVI010000005">
    <property type="protein sequence ID" value="KAG7285451.1"/>
    <property type="molecule type" value="Genomic_DNA"/>
</dbReference>
<dbReference type="PROSITE" id="PS51684">
    <property type="entry name" value="SAM_MT_TRM5_TYW2"/>
    <property type="match status" value="1"/>
</dbReference>
<evidence type="ECO:0000313" key="6">
    <source>
        <dbReference type="Proteomes" id="UP001197093"/>
    </source>
</evidence>
<feature type="region of interest" description="Disordered" evidence="3">
    <location>
        <begin position="102"/>
        <end position="135"/>
    </location>
</feature>
<comment type="catalytic activity">
    <reaction evidence="1">
        <text>4-demethylwyosine(37) in tRNA(Phe) + S-adenosyl-L-methionine = 4-demethyl-7-[(3S)-3-amino-3-carboxypropyl]wyosine(37) in tRNA(Phe) + S-methyl-5'-thioadenosine + H(+)</text>
        <dbReference type="Rhea" id="RHEA:36355"/>
        <dbReference type="Rhea" id="RHEA-COMP:10164"/>
        <dbReference type="Rhea" id="RHEA-COMP:10378"/>
        <dbReference type="ChEBI" id="CHEBI:15378"/>
        <dbReference type="ChEBI" id="CHEBI:17509"/>
        <dbReference type="ChEBI" id="CHEBI:59789"/>
        <dbReference type="ChEBI" id="CHEBI:64315"/>
        <dbReference type="ChEBI" id="CHEBI:73550"/>
        <dbReference type="EC" id="2.5.1.114"/>
    </reaction>
</comment>
<evidence type="ECO:0000259" key="4">
    <source>
        <dbReference type="PROSITE" id="PS51684"/>
    </source>
</evidence>
<evidence type="ECO:0000256" key="1">
    <source>
        <dbReference type="ARBA" id="ARBA00049400"/>
    </source>
</evidence>
<protein>
    <recommendedName>
        <fullName evidence="2">tRNA wybutosine-synthesizing protein 2</fullName>
        <shortName evidence="2">tRNA-yW-synthesizing protein 2</shortName>
    </recommendedName>
    <alternativeName>
        <fullName evidence="2">tRNA(Phe) (4-demethylwyosine(37)-C(7)) aminocarboxypropyltransferase</fullName>
    </alternativeName>
</protein>
<organism evidence="5 6">
    <name type="scientific">Staphylotrichum longicolle</name>
    <dbReference type="NCBI Taxonomy" id="669026"/>
    <lineage>
        <taxon>Eukaryota</taxon>
        <taxon>Fungi</taxon>
        <taxon>Dikarya</taxon>
        <taxon>Ascomycota</taxon>
        <taxon>Pezizomycotina</taxon>
        <taxon>Sordariomycetes</taxon>
        <taxon>Sordariomycetidae</taxon>
        <taxon>Sordariales</taxon>
        <taxon>Chaetomiaceae</taxon>
        <taxon>Staphylotrichum</taxon>
    </lineage>
</organism>
<dbReference type="InterPro" id="IPR026274">
    <property type="entry name" value="tRNA_wybutosine_synth_prot_2"/>
</dbReference>
<reference evidence="5" key="1">
    <citation type="submission" date="2023-02" db="EMBL/GenBank/DDBJ databases">
        <authorList>
            <person name="Palmer J.M."/>
        </authorList>
    </citation>
    <scope>NUCLEOTIDE SEQUENCE</scope>
    <source>
        <strain evidence="5">FW57</strain>
    </source>
</reference>
<comment type="caution">
    <text evidence="5">The sequence shown here is derived from an EMBL/GenBank/DDBJ whole genome shotgun (WGS) entry which is preliminary data.</text>
</comment>
<dbReference type="Proteomes" id="UP001197093">
    <property type="component" value="Unassembled WGS sequence"/>
</dbReference>
<comment type="pathway">
    <text evidence="2">tRNA modification; wybutosine-tRNA(Phe) biosynthesis.</text>
</comment>
<dbReference type="SUPFAM" id="SSF53335">
    <property type="entry name" value="S-adenosyl-L-methionine-dependent methyltransferases"/>
    <property type="match status" value="1"/>
</dbReference>
<keyword evidence="2" id="KW-0963">Cytoplasm</keyword>
<name>A0AAD4HW00_9PEZI</name>
<keyword evidence="6" id="KW-1185">Reference proteome</keyword>
<dbReference type="InterPro" id="IPR029063">
    <property type="entry name" value="SAM-dependent_MTases_sf"/>
</dbReference>
<accession>A0AAD4HW00</accession>
<feature type="compositionally biased region" description="Low complexity" evidence="3">
    <location>
        <begin position="157"/>
        <end position="170"/>
    </location>
</feature>
<comment type="similarity">
    <text evidence="2">Belongs to the class I-like SAM-binding methyltransferase superfamily. TRM5/TYW2 family.</text>
</comment>
<dbReference type="PANTHER" id="PTHR23245">
    <property type="entry name" value="TRNA METHYLTRANSFERASE"/>
    <property type="match status" value="1"/>
</dbReference>
<feature type="region of interest" description="Disordered" evidence="3">
    <location>
        <begin position="147"/>
        <end position="174"/>
    </location>
</feature>
<feature type="domain" description="SAM-dependent methyltransferase TRM5/TYW2-type" evidence="4">
    <location>
        <begin position="181"/>
        <end position="442"/>
    </location>
</feature>
<evidence type="ECO:0000256" key="2">
    <source>
        <dbReference type="PIRNR" id="PIRNR038972"/>
    </source>
</evidence>
<dbReference type="Gene3D" id="3.40.50.150">
    <property type="entry name" value="Vaccinia Virus protein VP39"/>
    <property type="match status" value="1"/>
</dbReference>
<dbReference type="PIRSF" id="PIRSF038972">
    <property type="entry name" value="Trm12"/>
    <property type="match status" value="1"/>
</dbReference>
<evidence type="ECO:0000256" key="3">
    <source>
        <dbReference type="SAM" id="MobiDB-lite"/>
    </source>
</evidence>
<dbReference type="AlphaFoldDB" id="A0AAD4HW00"/>
<sequence length="446" mass="49100">MARPPKPKQNPVQTAVRIWLDSLPAALLESLNEQLGPSDANKTGMDINGMKQTLLDRAPKRWVVYEPMVLLPKPLWTAVLHHISPSPSKPPLTHLAINEGIPLHLSKPPLPPSPPPPPTTTTPHDNNEEEHQQATRLEENLLRAPTSLHPLHGAFGPSVSSSSSASSSSSPPTPSDFAAALWVTTKQNGLHQTWAPLHTMFSRGNVKEKARLLAFHSSAPPSPSQQQHPRHPRHPRRLLPARALRGKWAVDLYAGIGYFTLSYAALGLRVLCWELNPWSVEGLRRGARMNGFEVRVVTPRAASPGEEEAEMDMEALFSDGAQIVVFLEDNAFAARRVREAHARGLVKRDEVVHVNCGFLPSSEGVWRDAFGMVGGEGWLHLHENVGVGEIEGRKGAVQGLFDGWAREDGEEKGKEATVEHVELVKTYAPDVWHCVFDVFITRSSAE</sequence>
<dbReference type="GO" id="GO:0031591">
    <property type="term" value="P:wybutosine biosynthetic process"/>
    <property type="evidence" value="ECO:0007669"/>
    <property type="project" value="InterPro"/>
</dbReference>
<dbReference type="PANTHER" id="PTHR23245:SF25">
    <property type="entry name" value="TRNA WYBUTOSINE-SYNTHESIZING PROTEIN 2 HOMOLOG"/>
    <property type="match status" value="1"/>
</dbReference>
<feature type="compositionally biased region" description="Basic and acidic residues" evidence="3">
    <location>
        <begin position="125"/>
        <end position="135"/>
    </location>
</feature>